<dbReference type="Pfam" id="PF10536">
    <property type="entry name" value="PMD"/>
    <property type="match status" value="1"/>
</dbReference>
<dbReference type="InterPro" id="IPR019557">
    <property type="entry name" value="AminoTfrase-like_pln_mobile"/>
</dbReference>
<sequence>MAFFKCFKEKTVTILEDDSEDFEEGTTLEVHDKFRLLGSHVHDGETKWESSFKVLGESFFIEGYWEWVEEVLGRHGPFLKGCKLYEAIFASSFNYDRHASVIRAFCERWCPTTNTLHTSIREVSISLWDLYRIIGLPISGSFYDEMVPSAEELSNDKSTRNKAQRPKETHNPSREIDPIKSRTQSEMEVFDNLGIAETDVNETYLAAFLACWLWGLPEIFCTGTLEAVYQHWESCTRLGTYSKITIPNYHSLEEFSVIKAYADWWIRMHNPDKEILTVACIEPPPDSSRQIHKDNSSVSTKENVKNNVGNYFDDLLDDSRASSKRSIDVFFADVPISTQPMELDGEESTPFTLTMQRDNYSIIPLPLPHSHLGDEGITNILSDVLIESQGQKTTIGDTTYDELTLLTVASLIAEQQSPCSTMVAPSTSTHTFDVKQIILNAQRQAALMIGEDIKEMIIKTSNECLPLLRGKIDELFNAITKIGVDLSPLKSQIEKYMKSVDHLDAVQRTHSMKISPEANHRQSLKVNLATLDAKQKALKKELEQLGIQKERLHNSILEIDRIITNKQNDVSRLRKEHVIIAQTPVLTDDDVKTLGTL</sequence>
<gene>
    <name evidence="4" type="ORF">VITISV_015746</name>
</gene>
<accession>A5C829</accession>
<dbReference type="GO" id="GO:0010073">
    <property type="term" value="P:meristem maintenance"/>
    <property type="evidence" value="ECO:0007669"/>
    <property type="project" value="InterPro"/>
</dbReference>
<reference evidence="4" key="1">
    <citation type="journal article" date="2007" name="PLoS ONE">
        <title>The first genome sequence of an elite grapevine cultivar (Pinot noir Vitis vinifera L.): coping with a highly heterozygous genome.</title>
        <authorList>
            <person name="Velasco R."/>
            <person name="Zharkikh A."/>
            <person name="Troggio M."/>
            <person name="Cartwright D.A."/>
            <person name="Cestaro A."/>
            <person name="Pruss D."/>
            <person name="Pindo M."/>
            <person name="FitzGerald L.M."/>
            <person name="Vezzulli S."/>
            <person name="Reid J."/>
            <person name="Malacarne G."/>
            <person name="Iliev D."/>
            <person name="Coppola G."/>
            <person name="Wardell B."/>
            <person name="Micheletti D."/>
            <person name="Macalma T."/>
            <person name="Facci M."/>
            <person name="Mitchell J.T."/>
            <person name="Perazzolli M."/>
            <person name="Eldredge G."/>
            <person name="Gatto P."/>
            <person name="Oyzerski R."/>
            <person name="Moretto M."/>
            <person name="Gutin N."/>
            <person name="Stefanini M."/>
            <person name="Chen Y."/>
            <person name="Segala C."/>
            <person name="Davenport C."/>
            <person name="Dematte L."/>
            <person name="Mraz A."/>
            <person name="Battilana J."/>
            <person name="Stormo K."/>
            <person name="Costa F."/>
            <person name="Tao Q."/>
            <person name="Si-Ammour A."/>
            <person name="Harkins T."/>
            <person name="Lackey A."/>
            <person name="Perbost C."/>
            <person name="Taillon B."/>
            <person name="Stella A."/>
            <person name="Solovyev V."/>
            <person name="Fawcett J.A."/>
            <person name="Sterck L."/>
            <person name="Vandepoele K."/>
            <person name="Grando S.M."/>
            <person name="Toppo S."/>
            <person name="Moser C."/>
            <person name="Lanchbury J."/>
            <person name="Bogden R."/>
            <person name="Skolnick M."/>
            <person name="Sgaramella V."/>
            <person name="Bhatnagar S.K."/>
            <person name="Fontana P."/>
            <person name="Gutin A."/>
            <person name="Van de Peer Y."/>
            <person name="Salamini F."/>
            <person name="Viola R."/>
        </authorList>
    </citation>
    <scope>NUCLEOTIDE SEQUENCE</scope>
</reference>
<dbReference type="AlphaFoldDB" id="A5C829"/>
<dbReference type="InterPro" id="IPR044824">
    <property type="entry name" value="MAIN-like"/>
</dbReference>
<name>A5C829_VITVI</name>
<feature type="domain" description="Aminotransferase-like plant mobile" evidence="3">
    <location>
        <begin position="84"/>
        <end position="228"/>
    </location>
</feature>
<protein>
    <recommendedName>
        <fullName evidence="3">Aminotransferase-like plant mobile domain-containing protein</fullName>
    </recommendedName>
</protein>
<feature type="region of interest" description="Disordered" evidence="2">
    <location>
        <begin position="153"/>
        <end position="178"/>
    </location>
</feature>
<feature type="coiled-coil region" evidence="1">
    <location>
        <begin position="521"/>
        <end position="555"/>
    </location>
</feature>
<evidence type="ECO:0000256" key="1">
    <source>
        <dbReference type="SAM" id="Coils"/>
    </source>
</evidence>
<keyword evidence="1" id="KW-0175">Coiled coil</keyword>
<evidence type="ECO:0000259" key="3">
    <source>
        <dbReference type="Pfam" id="PF10536"/>
    </source>
</evidence>
<proteinExistence type="predicted"/>
<evidence type="ECO:0000256" key="2">
    <source>
        <dbReference type="SAM" id="MobiDB-lite"/>
    </source>
</evidence>
<dbReference type="EMBL" id="AM485591">
    <property type="protein sequence ID" value="CAN84052.1"/>
    <property type="molecule type" value="Genomic_DNA"/>
</dbReference>
<feature type="compositionally biased region" description="Basic and acidic residues" evidence="2">
    <location>
        <begin position="154"/>
        <end position="178"/>
    </location>
</feature>
<organism evidence="4">
    <name type="scientific">Vitis vinifera</name>
    <name type="common">Grape</name>
    <dbReference type="NCBI Taxonomy" id="29760"/>
    <lineage>
        <taxon>Eukaryota</taxon>
        <taxon>Viridiplantae</taxon>
        <taxon>Streptophyta</taxon>
        <taxon>Embryophyta</taxon>
        <taxon>Tracheophyta</taxon>
        <taxon>Spermatophyta</taxon>
        <taxon>Magnoliopsida</taxon>
        <taxon>eudicotyledons</taxon>
        <taxon>Gunneridae</taxon>
        <taxon>Pentapetalae</taxon>
        <taxon>rosids</taxon>
        <taxon>Vitales</taxon>
        <taxon>Vitaceae</taxon>
        <taxon>Viteae</taxon>
        <taxon>Vitis</taxon>
    </lineage>
</organism>
<dbReference type="PANTHER" id="PTHR46033:SF80">
    <property type="entry name" value="PROTEIN MAIN-LIKE 2-LIKE"/>
    <property type="match status" value="1"/>
</dbReference>
<evidence type="ECO:0000313" key="4">
    <source>
        <dbReference type="EMBL" id="CAN84052.1"/>
    </source>
</evidence>
<dbReference type="PANTHER" id="PTHR46033">
    <property type="entry name" value="PROTEIN MAIN-LIKE 2"/>
    <property type="match status" value="1"/>
</dbReference>